<evidence type="ECO:0000256" key="2">
    <source>
        <dbReference type="ARBA" id="ARBA00022723"/>
    </source>
</evidence>
<dbReference type="InterPro" id="IPR011059">
    <property type="entry name" value="Metal-dep_hydrolase_composite"/>
</dbReference>
<accession>A0A0N1ELP6</accession>
<sequence length="390" mass="41932">MTEPVFYVKAETIYCQETVLKDHLMLIDNGRISDFTESPKADVPIHDYGDAAIIPGLIDLHIHGREGCDVIDCKMSSIETISCSLAEHGVTGFLATTVTTDWQQTLNAMAIIGQAYTQQPSGAQVLGGYSEGLFFSEIHKGAHNQDYFLELSQPHLEAMIKAANGSLKVVALAPEKPGANTLIQYLTAQGVRVMLGHCDATYEQTQQALGHGACGGVHVFNGMRGIHHRDPGCAGAVLMDDNALVEVIADGVHLHPTILKLIYRLKGPQKIALISDCINAGGLIDGQYKLGKMDVFVHDGVARTASGSLAGSTLTLERAVKNMHLLGSVELREAINMASIVPAQFLNIESQVGSLASGKQADFAVLKNDFSIQATYVKGRQCFFRDAQNG</sequence>
<dbReference type="Gene3D" id="2.30.40.10">
    <property type="entry name" value="Urease, subunit C, domain 1"/>
    <property type="match status" value="1"/>
</dbReference>
<evidence type="ECO:0000313" key="10">
    <source>
        <dbReference type="EMBL" id="KPH62970.1"/>
    </source>
</evidence>
<evidence type="ECO:0000259" key="9">
    <source>
        <dbReference type="Pfam" id="PF01979"/>
    </source>
</evidence>
<dbReference type="Pfam" id="PF01979">
    <property type="entry name" value="Amidohydro_1"/>
    <property type="match status" value="1"/>
</dbReference>
<dbReference type="SUPFAM" id="SSF51556">
    <property type="entry name" value="Metallo-dependent hydrolases"/>
    <property type="match status" value="1"/>
</dbReference>
<dbReference type="EMBL" id="LHPH01000011">
    <property type="protein sequence ID" value="KPH62970.1"/>
    <property type="molecule type" value="Genomic_DNA"/>
</dbReference>
<evidence type="ECO:0000256" key="7">
    <source>
        <dbReference type="PIRSR" id="PIRSR038994-2"/>
    </source>
</evidence>
<evidence type="ECO:0000256" key="6">
    <source>
        <dbReference type="PIRSR" id="PIRSR038994-1"/>
    </source>
</evidence>
<feature type="binding site" evidence="8">
    <location>
        <position position="218"/>
    </location>
    <ligand>
        <name>Zn(2+)</name>
        <dbReference type="ChEBI" id="CHEBI:29105"/>
    </ligand>
</feature>
<feature type="active site" description="Proton donor/acceptor" evidence="6">
    <location>
        <position position="276"/>
    </location>
</feature>
<evidence type="ECO:0000313" key="11">
    <source>
        <dbReference type="Proteomes" id="UP000037848"/>
    </source>
</evidence>
<proteinExistence type="inferred from homology"/>
<feature type="binding site" evidence="7">
    <location>
        <position position="142"/>
    </location>
    <ligand>
        <name>substrate</name>
    </ligand>
</feature>
<dbReference type="GO" id="GO:0006046">
    <property type="term" value="P:N-acetylglucosamine catabolic process"/>
    <property type="evidence" value="ECO:0007669"/>
    <property type="project" value="TreeGrafter"/>
</dbReference>
<comment type="caution">
    <text evidence="10">The sequence shown here is derived from an EMBL/GenBank/DDBJ whole genome shotgun (WGS) entry which is preliminary data.</text>
</comment>
<dbReference type="GO" id="GO:0008448">
    <property type="term" value="F:N-acetylglucosamine-6-phosphate deacetylase activity"/>
    <property type="evidence" value="ECO:0007669"/>
    <property type="project" value="UniProtKB-UniRule"/>
</dbReference>
<dbReference type="PIRSF" id="PIRSF038994">
    <property type="entry name" value="NagA"/>
    <property type="match status" value="1"/>
</dbReference>
<keyword evidence="2 8" id="KW-0479">Metal-binding</keyword>
<gene>
    <name evidence="10" type="ORF">ADS77_11350</name>
</gene>
<comment type="catalytic activity">
    <reaction evidence="5">
        <text>N-acetyl-D-glucosamine 6-phosphate + H2O = D-glucosamine 6-phosphate + acetate</text>
        <dbReference type="Rhea" id="RHEA:22936"/>
        <dbReference type="ChEBI" id="CHEBI:15377"/>
        <dbReference type="ChEBI" id="CHEBI:30089"/>
        <dbReference type="ChEBI" id="CHEBI:57513"/>
        <dbReference type="ChEBI" id="CHEBI:58725"/>
        <dbReference type="EC" id="3.5.1.25"/>
    </reaction>
</comment>
<dbReference type="OrthoDB" id="9776488at2"/>
<keyword evidence="3 5" id="KW-0378">Hydrolase</keyword>
<dbReference type="EC" id="3.5.1.25" evidence="5"/>
<evidence type="ECO:0000256" key="5">
    <source>
        <dbReference type="PIRNR" id="PIRNR038994"/>
    </source>
</evidence>
<dbReference type="CDD" id="cd00854">
    <property type="entry name" value="NagA"/>
    <property type="match status" value="1"/>
</dbReference>
<protein>
    <recommendedName>
        <fullName evidence="5">N-acetylgalactosamine-6-phosphate deacetylase</fullName>
        <ecNumber evidence="5">3.5.1.25</ecNumber>
    </recommendedName>
    <alternativeName>
        <fullName evidence="5">N-acetylglucosamine-6-phosphate deacetylase</fullName>
    </alternativeName>
</protein>
<dbReference type="NCBIfam" id="TIGR00221">
    <property type="entry name" value="nagA"/>
    <property type="match status" value="1"/>
</dbReference>
<reference evidence="10 11" key="1">
    <citation type="submission" date="2015-08" db="EMBL/GenBank/DDBJ databases">
        <title>Draft Genome Sequence of Pseudoalteromonas porphyrae UCD-SED14.</title>
        <authorList>
            <person name="Coil D.A."/>
            <person name="Jospin G."/>
            <person name="Lee R.D."/>
            <person name="Eisen J.A."/>
        </authorList>
    </citation>
    <scope>NUCLEOTIDE SEQUENCE [LARGE SCALE GENOMIC DNA]</scope>
    <source>
        <strain evidence="10 11">UCD-SED14</strain>
    </source>
</reference>
<feature type="binding site" evidence="8">
    <location>
        <position position="197"/>
    </location>
    <ligand>
        <name>Zn(2+)</name>
        <dbReference type="ChEBI" id="CHEBI:29105"/>
    </ligand>
</feature>
<dbReference type="PANTHER" id="PTHR11113:SF14">
    <property type="entry name" value="N-ACETYLGLUCOSAMINE-6-PHOSPHATE DEACETYLASE"/>
    <property type="match status" value="1"/>
</dbReference>
<dbReference type="RefSeq" id="WP_054205308.1">
    <property type="nucleotide sequence ID" value="NZ_LHPH01000011.1"/>
</dbReference>
<feature type="binding site" evidence="7">
    <location>
        <position position="229"/>
    </location>
    <ligand>
        <name>substrate</name>
    </ligand>
</feature>
<organism evidence="10 11">
    <name type="scientific">Pseudoalteromonas porphyrae</name>
    <dbReference type="NCBI Taxonomy" id="187330"/>
    <lineage>
        <taxon>Bacteria</taxon>
        <taxon>Pseudomonadati</taxon>
        <taxon>Pseudomonadota</taxon>
        <taxon>Gammaproteobacteria</taxon>
        <taxon>Alteromonadales</taxon>
        <taxon>Pseudoalteromonadaceae</taxon>
        <taxon>Pseudoalteromonas</taxon>
    </lineage>
</organism>
<feature type="binding site" evidence="8">
    <location>
        <position position="131"/>
    </location>
    <ligand>
        <name>Zn(2+)</name>
        <dbReference type="ChEBI" id="CHEBI:29105"/>
    </ligand>
</feature>
<dbReference type="Proteomes" id="UP000037848">
    <property type="component" value="Unassembled WGS sequence"/>
</dbReference>
<comment type="cofactor">
    <cofactor evidence="8">
        <name>a divalent metal cation</name>
        <dbReference type="ChEBI" id="CHEBI:60240"/>
    </cofactor>
    <text evidence="8">Binds 1 divalent metal cation per subunit.</text>
</comment>
<dbReference type="InterPro" id="IPR003764">
    <property type="entry name" value="GlcNAc_6-P_deAcase"/>
</dbReference>
<keyword evidence="11" id="KW-1185">Reference proteome</keyword>
<feature type="binding site" evidence="7">
    <location>
        <begin position="309"/>
        <end position="311"/>
    </location>
    <ligand>
        <name>substrate</name>
    </ligand>
</feature>
<evidence type="ECO:0000256" key="3">
    <source>
        <dbReference type="ARBA" id="ARBA00022801"/>
    </source>
</evidence>
<keyword evidence="4 5" id="KW-0119">Carbohydrate metabolism</keyword>
<feature type="binding site" evidence="7">
    <location>
        <position position="253"/>
    </location>
    <ligand>
        <name>substrate</name>
    </ligand>
</feature>
<dbReference type="Gene3D" id="3.20.20.140">
    <property type="entry name" value="Metal-dependent hydrolases"/>
    <property type="match status" value="1"/>
</dbReference>
<evidence type="ECO:0000256" key="1">
    <source>
        <dbReference type="ARBA" id="ARBA00010716"/>
    </source>
</evidence>
<dbReference type="STRING" id="187330.AMS58_12120"/>
<comment type="similarity">
    <text evidence="1 5">Belongs to the metallo-dependent hydrolases superfamily. NagA family.</text>
</comment>
<feature type="domain" description="Amidohydrolase-related" evidence="9">
    <location>
        <begin position="53"/>
        <end position="381"/>
    </location>
</feature>
<dbReference type="AlphaFoldDB" id="A0A0N1ELP6"/>
<evidence type="ECO:0000256" key="4">
    <source>
        <dbReference type="ARBA" id="ARBA00023277"/>
    </source>
</evidence>
<dbReference type="GO" id="GO:0046872">
    <property type="term" value="F:metal ion binding"/>
    <property type="evidence" value="ECO:0007669"/>
    <property type="project" value="UniProtKB-KW"/>
</dbReference>
<feature type="binding site" evidence="7">
    <location>
        <begin position="221"/>
        <end position="222"/>
    </location>
    <ligand>
        <name>substrate</name>
    </ligand>
</feature>
<dbReference type="PANTHER" id="PTHR11113">
    <property type="entry name" value="N-ACETYLGLUCOSAMINE-6-PHOSPHATE DEACETYLASE"/>
    <property type="match status" value="1"/>
</dbReference>
<dbReference type="InterPro" id="IPR032466">
    <property type="entry name" value="Metal_Hydrolase"/>
</dbReference>
<name>A0A0N1ELP6_9GAMM</name>
<evidence type="ECO:0000256" key="8">
    <source>
        <dbReference type="PIRSR" id="PIRSR038994-3"/>
    </source>
</evidence>
<dbReference type="SUPFAM" id="SSF51338">
    <property type="entry name" value="Composite domain of metallo-dependent hydrolases"/>
    <property type="match status" value="1"/>
</dbReference>
<dbReference type="InterPro" id="IPR006680">
    <property type="entry name" value="Amidohydro-rel"/>
</dbReference>
<dbReference type="PATRIC" id="fig|187330.3.peg.4401"/>